<protein>
    <submittedName>
        <fullName evidence="4">Thiol peroxidase</fullName>
        <ecNumber evidence="4">1.11.1.-</ecNumber>
    </submittedName>
</protein>
<keyword evidence="1" id="KW-1015">Disulfide bond</keyword>
<dbReference type="EMBL" id="JRPC02000016">
    <property type="protein sequence ID" value="TLE15542.1"/>
    <property type="molecule type" value="Genomic_DNA"/>
</dbReference>
<organism evidence="4 5">
    <name type="scientific">Helicobacter apodemus</name>
    <dbReference type="NCBI Taxonomy" id="135569"/>
    <lineage>
        <taxon>Bacteria</taxon>
        <taxon>Pseudomonadati</taxon>
        <taxon>Campylobacterota</taxon>
        <taxon>Epsilonproteobacteria</taxon>
        <taxon>Campylobacterales</taxon>
        <taxon>Helicobacteraceae</taxon>
        <taxon>Helicobacter</taxon>
    </lineage>
</organism>
<evidence type="ECO:0000259" key="3">
    <source>
        <dbReference type="PROSITE" id="PS51352"/>
    </source>
</evidence>
<keyword evidence="5" id="KW-1185">Reference proteome</keyword>
<dbReference type="InterPro" id="IPR013740">
    <property type="entry name" value="Redoxin"/>
</dbReference>
<keyword evidence="4" id="KW-0560">Oxidoreductase</keyword>
<dbReference type="Gene3D" id="3.40.30.10">
    <property type="entry name" value="Glutaredoxin"/>
    <property type="match status" value="1"/>
</dbReference>
<accession>A0A4U8UEQ0</accession>
<feature type="domain" description="Thioredoxin" evidence="3">
    <location>
        <begin position="17"/>
        <end position="167"/>
    </location>
</feature>
<evidence type="ECO:0000313" key="4">
    <source>
        <dbReference type="EMBL" id="TLE15542.1"/>
    </source>
</evidence>
<evidence type="ECO:0000256" key="2">
    <source>
        <dbReference type="ARBA" id="ARBA00023284"/>
    </source>
</evidence>
<proteinExistence type="predicted"/>
<dbReference type="EC" id="1.11.1.-" evidence="4"/>
<dbReference type="GO" id="GO:0008379">
    <property type="term" value="F:thioredoxin peroxidase activity"/>
    <property type="evidence" value="ECO:0007669"/>
    <property type="project" value="InterPro"/>
</dbReference>
<gene>
    <name evidence="4" type="ORF">LS72_006905</name>
</gene>
<comment type="caution">
    <text evidence="4">The sequence shown here is derived from an EMBL/GenBank/DDBJ whole genome shotgun (WGS) entry which is preliminary data.</text>
</comment>
<dbReference type="SUPFAM" id="SSF52833">
    <property type="entry name" value="Thioredoxin-like"/>
    <property type="match status" value="1"/>
</dbReference>
<dbReference type="PANTHER" id="PTHR43110:SF1">
    <property type="entry name" value="THIOL PEROXIDASE"/>
    <property type="match status" value="1"/>
</dbReference>
<dbReference type="InterPro" id="IPR013766">
    <property type="entry name" value="Thioredoxin_domain"/>
</dbReference>
<evidence type="ECO:0000313" key="5">
    <source>
        <dbReference type="Proteomes" id="UP000029920"/>
    </source>
</evidence>
<evidence type="ECO:0000256" key="1">
    <source>
        <dbReference type="ARBA" id="ARBA00023157"/>
    </source>
</evidence>
<dbReference type="Pfam" id="PF08534">
    <property type="entry name" value="Redoxin"/>
    <property type="match status" value="1"/>
</dbReference>
<dbReference type="RefSeq" id="WP_034553172.1">
    <property type="nucleotide sequence ID" value="NZ_JRPC02000016.1"/>
</dbReference>
<dbReference type="PROSITE" id="PS51352">
    <property type="entry name" value="THIOREDOXIN_2"/>
    <property type="match status" value="1"/>
</dbReference>
<dbReference type="NCBIfam" id="NF001808">
    <property type="entry name" value="PRK00522.1"/>
    <property type="match status" value="1"/>
</dbReference>
<keyword evidence="4" id="KW-0575">Peroxidase</keyword>
<dbReference type="InterPro" id="IPR036249">
    <property type="entry name" value="Thioredoxin-like_sf"/>
</dbReference>
<keyword evidence="2" id="KW-0676">Redox-active center</keyword>
<dbReference type="PANTHER" id="PTHR43110">
    <property type="entry name" value="THIOL PEROXIDASE"/>
    <property type="match status" value="1"/>
</dbReference>
<name>A0A4U8UEQ0_9HELI</name>
<sequence>MTISFQGEKVFLKGKPLKVGENAPEITLVSKDFSEIKVGGKQDKIQIISVVPSLDGSVCSIQAKRFNQEATKLKDCIVYIVSIDTPFAMERFCLDANAKNIIVASDFIDKTFGEKYGLILANSFLKGMLTRAVLIVDKEGKLIYQEICEELGHEPNYQAALNKINTL</sequence>
<dbReference type="AlphaFoldDB" id="A0A4U8UEQ0"/>
<reference evidence="4 5" key="1">
    <citation type="journal article" date="2014" name="Genome Announc.">
        <title>Draft genome sequences of eight enterohepatic helicobacter species isolated from both laboratory and wild rodents.</title>
        <authorList>
            <person name="Sheh A."/>
            <person name="Shen Z."/>
            <person name="Fox J.G."/>
        </authorList>
    </citation>
    <scope>NUCLEOTIDE SEQUENCE [LARGE SCALE GENOMIC DNA]</scope>
    <source>
        <strain evidence="4 5">MIT-03-7007</strain>
    </source>
</reference>
<dbReference type="InterPro" id="IPR002065">
    <property type="entry name" value="TPX"/>
</dbReference>
<dbReference type="Proteomes" id="UP000029920">
    <property type="component" value="Unassembled WGS sequence"/>
</dbReference>
<dbReference type="CDD" id="cd03014">
    <property type="entry name" value="PRX_Atyp2cys"/>
    <property type="match status" value="1"/>
</dbReference>
<dbReference type="InterPro" id="IPR050455">
    <property type="entry name" value="Tpx_Peroxidase_subfamily"/>
</dbReference>